<dbReference type="RefSeq" id="WP_108900888.1">
    <property type="nucleotide sequence ID" value="NZ_CP029185.2"/>
</dbReference>
<dbReference type="Proteomes" id="UP000244908">
    <property type="component" value="Chromosome"/>
</dbReference>
<proteinExistence type="predicted"/>
<sequence length="60" mass="6752">MKNLSSQERPTLKQPVDPVSPLPQVSSQQLLGESDILLIQHQGQQYQLRITKTGKLILTK</sequence>
<dbReference type="OrthoDB" id="6121157at2"/>
<dbReference type="Gene3D" id="2.10.70.10">
    <property type="entry name" value="Complement Module, domain 1"/>
    <property type="match status" value="1"/>
</dbReference>
<name>A0A2Y9TYY7_9GAMM</name>
<evidence type="ECO:0000313" key="3">
    <source>
        <dbReference type="Proteomes" id="UP000244908"/>
    </source>
</evidence>
<organism evidence="2 3">
    <name type="scientific">Limnobaculum parvum</name>
    <dbReference type="NCBI Taxonomy" id="2172103"/>
    <lineage>
        <taxon>Bacteria</taxon>
        <taxon>Pseudomonadati</taxon>
        <taxon>Pseudomonadota</taxon>
        <taxon>Gammaproteobacteria</taxon>
        <taxon>Enterobacterales</taxon>
        <taxon>Budviciaceae</taxon>
        <taxon>Limnobaculum</taxon>
    </lineage>
</organism>
<dbReference type="AlphaFoldDB" id="A0A2Y9TYY7"/>
<accession>A0A2Y9TYY7</accession>
<protein>
    <submittedName>
        <fullName evidence="2">Hemin uptake protein HemP</fullName>
    </submittedName>
</protein>
<dbReference type="KEGG" id="lpv:HYN51_09890"/>
<keyword evidence="3" id="KW-1185">Reference proteome</keyword>
<dbReference type="Pfam" id="PF10636">
    <property type="entry name" value="hemP"/>
    <property type="match status" value="1"/>
</dbReference>
<gene>
    <name evidence="2" type="ORF">HYN51_09890</name>
</gene>
<dbReference type="InterPro" id="IPR019600">
    <property type="entry name" value="Hemin_uptake_protein_HemP"/>
</dbReference>
<reference evidence="2 3" key="1">
    <citation type="journal article" date="2019" name="Int. J. Syst. Evol. Microbiol.">
        <title>Limnobaculum parvum gen. nov., sp. nov., isolated from a freshwater lake.</title>
        <authorList>
            <person name="Baek C."/>
            <person name="Shin S.K."/>
            <person name="Yi H."/>
        </authorList>
    </citation>
    <scope>NUCLEOTIDE SEQUENCE [LARGE SCALE GENOMIC DNA]</scope>
    <source>
        <strain evidence="2 3">HYN0051</strain>
    </source>
</reference>
<evidence type="ECO:0000256" key="1">
    <source>
        <dbReference type="SAM" id="MobiDB-lite"/>
    </source>
</evidence>
<dbReference type="EMBL" id="CP029185">
    <property type="protein sequence ID" value="AWH88832.1"/>
    <property type="molecule type" value="Genomic_DNA"/>
</dbReference>
<feature type="region of interest" description="Disordered" evidence="1">
    <location>
        <begin position="1"/>
        <end position="24"/>
    </location>
</feature>
<evidence type="ECO:0000313" key="2">
    <source>
        <dbReference type="EMBL" id="AWH88832.1"/>
    </source>
</evidence>